<evidence type="ECO:0000256" key="1">
    <source>
        <dbReference type="ARBA" id="ARBA00004167"/>
    </source>
</evidence>
<name>T1KXL7_TETUR</name>
<organism evidence="15 16">
    <name type="scientific">Tetranychus urticae</name>
    <name type="common">Two-spotted spider mite</name>
    <dbReference type="NCBI Taxonomy" id="32264"/>
    <lineage>
        <taxon>Eukaryota</taxon>
        <taxon>Metazoa</taxon>
        <taxon>Ecdysozoa</taxon>
        <taxon>Arthropoda</taxon>
        <taxon>Chelicerata</taxon>
        <taxon>Arachnida</taxon>
        <taxon>Acari</taxon>
        <taxon>Acariformes</taxon>
        <taxon>Trombidiformes</taxon>
        <taxon>Prostigmata</taxon>
        <taxon>Eleutherengona</taxon>
        <taxon>Raphignathae</taxon>
        <taxon>Tetranychoidea</taxon>
        <taxon>Tetranychidae</taxon>
        <taxon>Tetranychus</taxon>
    </lineage>
</organism>
<dbReference type="PANTHER" id="PTHR22722">
    <property type="entry name" value="LOW-DENSITY LIPOPROTEIN RECEPTOR-RELATED PROTEIN 2-RELATED"/>
    <property type="match status" value="1"/>
</dbReference>
<dbReference type="PRINTS" id="PR00261">
    <property type="entry name" value="LDLRECEPTOR"/>
</dbReference>
<keyword evidence="11" id="KW-0325">Glycoprotein</keyword>
<feature type="disulfide bond" evidence="12">
    <location>
        <begin position="868"/>
        <end position="886"/>
    </location>
</feature>
<feature type="disulfide bond" evidence="12">
    <location>
        <begin position="1089"/>
        <end position="1104"/>
    </location>
</feature>
<dbReference type="Pfam" id="PF00057">
    <property type="entry name" value="Ldl_recept_a"/>
    <property type="match status" value="6"/>
</dbReference>
<dbReference type="Gene3D" id="2.120.10.30">
    <property type="entry name" value="TolB, C-terminal domain"/>
    <property type="match status" value="2"/>
</dbReference>
<evidence type="ECO:0000256" key="12">
    <source>
        <dbReference type="PROSITE-ProRule" id="PRU00124"/>
    </source>
</evidence>
<feature type="disulfide bond" evidence="12">
    <location>
        <begin position="803"/>
        <end position="818"/>
    </location>
</feature>
<feature type="disulfide bond" evidence="12">
    <location>
        <begin position="861"/>
        <end position="873"/>
    </location>
</feature>
<feature type="disulfide bond" evidence="12">
    <location>
        <begin position="764"/>
        <end position="779"/>
    </location>
</feature>
<keyword evidence="10" id="KW-0675">Receptor</keyword>
<dbReference type="GO" id="GO:0005886">
    <property type="term" value="C:plasma membrane"/>
    <property type="evidence" value="ECO:0007669"/>
    <property type="project" value="TreeGrafter"/>
</dbReference>
<evidence type="ECO:0000313" key="15">
    <source>
        <dbReference type="EnsemblMetazoa" id="tetur26g00610.1"/>
    </source>
</evidence>
<dbReference type="InterPro" id="IPR000033">
    <property type="entry name" value="LDLR_classB_rpt"/>
</dbReference>
<evidence type="ECO:0000256" key="11">
    <source>
        <dbReference type="ARBA" id="ARBA00023180"/>
    </source>
</evidence>
<dbReference type="FunFam" id="4.10.400.10:FF:000034">
    <property type="entry name" value="Low-density lipoprotein receptor-related protein 2"/>
    <property type="match status" value="1"/>
</dbReference>
<keyword evidence="16" id="KW-1185">Reference proteome</keyword>
<keyword evidence="4 14" id="KW-0812">Transmembrane</keyword>
<feature type="disulfide bond" evidence="12">
    <location>
        <begin position="311"/>
        <end position="326"/>
    </location>
</feature>
<feature type="disulfide bond" evidence="12">
    <location>
        <begin position="791"/>
        <end position="809"/>
    </location>
</feature>
<keyword evidence="5" id="KW-0732">Signal</keyword>
<dbReference type="PROSITE" id="PS50068">
    <property type="entry name" value="LDLRA_2"/>
    <property type="match status" value="6"/>
</dbReference>
<dbReference type="HOGENOM" id="CLU_991522_0_0_1"/>
<evidence type="ECO:0000256" key="2">
    <source>
        <dbReference type="ARBA" id="ARBA00022536"/>
    </source>
</evidence>
<dbReference type="InterPro" id="IPR051221">
    <property type="entry name" value="LDLR-related"/>
</dbReference>
<dbReference type="CDD" id="cd00112">
    <property type="entry name" value="LDLa"/>
    <property type="match status" value="6"/>
</dbReference>
<evidence type="ECO:0000256" key="6">
    <source>
        <dbReference type="ARBA" id="ARBA00022737"/>
    </source>
</evidence>
<evidence type="ECO:0000256" key="9">
    <source>
        <dbReference type="ARBA" id="ARBA00023157"/>
    </source>
</evidence>
<keyword evidence="7 14" id="KW-1133">Transmembrane helix</keyword>
<reference evidence="15" key="2">
    <citation type="submission" date="2015-06" db="UniProtKB">
        <authorList>
            <consortium name="EnsemblMetazoa"/>
        </authorList>
    </citation>
    <scope>IDENTIFICATION</scope>
</reference>
<dbReference type="Gene3D" id="4.10.400.10">
    <property type="entry name" value="Low-density Lipoprotein Receptor"/>
    <property type="match status" value="6"/>
</dbReference>
<dbReference type="SUPFAM" id="SSF63825">
    <property type="entry name" value="YWTD domain"/>
    <property type="match status" value="2"/>
</dbReference>
<dbReference type="InterPro" id="IPR002172">
    <property type="entry name" value="LDrepeatLR_classA_rpt"/>
</dbReference>
<evidence type="ECO:0000256" key="8">
    <source>
        <dbReference type="ARBA" id="ARBA00023136"/>
    </source>
</evidence>
<accession>T1KXL7</accession>
<dbReference type="PROSITE" id="PS01209">
    <property type="entry name" value="LDLRA_1"/>
    <property type="match status" value="4"/>
</dbReference>
<feature type="disulfide bond" evidence="12">
    <location>
        <begin position="842"/>
        <end position="857"/>
    </location>
</feature>
<dbReference type="GO" id="GO:0006897">
    <property type="term" value="P:endocytosis"/>
    <property type="evidence" value="ECO:0007669"/>
    <property type="project" value="UniProtKB-KW"/>
</dbReference>
<dbReference type="InterPro" id="IPR036055">
    <property type="entry name" value="LDL_receptor-like_sf"/>
</dbReference>
<feature type="compositionally biased region" description="Basic and acidic residues" evidence="13">
    <location>
        <begin position="96"/>
        <end position="108"/>
    </location>
</feature>
<evidence type="ECO:0000256" key="4">
    <source>
        <dbReference type="ARBA" id="ARBA00022692"/>
    </source>
</evidence>
<dbReference type="eggNOG" id="KOG1215">
    <property type="taxonomic scope" value="Eukaryota"/>
</dbReference>
<feature type="region of interest" description="Disordered" evidence="13">
    <location>
        <begin position="1029"/>
        <end position="1055"/>
    </location>
</feature>
<evidence type="ECO:0000256" key="7">
    <source>
        <dbReference type="ARBA" id="ARBA00022989"/>
    </source>
</evidence>
<dbReference type="EnsemblMetazoa" id="tetur26g00610.1">
    <property type="protein sequence ID" value="tetur26g00610.1"/>
    <property type="gene ID" value="tetur26g00610"/>
</dbReference>
<proteinExistence type="predicted"/>
<evidence type="ECO:0000256" key="5">
    <source>
        <dbReference type="ARBA" id="ARBA00022729"/>
    </source>
</evidence>
<keyword evidence="3" id="KW-0254">Endocytosis</keyword>
<dbReference type="SUPFAM" id="SSF57424">
    <property type="entry name" value="LDL receptor-like module"/>
    <property type="match status" value="6"/>
</dbReference>
<comment type="caution">
    <text evidence="12">Lacks conserved residue(s) required for the propagation of feature annotation.</text>
</comment>
<feature type="region of interest" description="Disordered" evidence="13">
    <location>
        <begin position="89"/>
        <end position="108"/>
    </location>
</feature>
<evidence type="ECO:0000256" key="3">
    <source>
        <dbReference type="ARBA" id="ARBA00022583"/>
    </source>
</evidence>
<keyword evidence="9 12" id="KW-1015">Disulfide bond</keyword>
<keyword evidence="2" id="KW-0245">EGF-like domain</keyword>
<evidence type="ECO:0008006" key="17">
    <source>
        <dbReference type="Google" id="ProtNLM"/>
    </source>
</evidence>
<dbReference type="EMBL" id="CAEY01000696">
    <property type="status" value="NOT_ANNOTATED_CDS"/>
    <property type="molecule type" value="Genomic_DNA"/>
</dbReference>
<protein>
    <recommendedName>
        <fullName evidence="17">EGF-like domain-containing protein</fullName>
    </recommendedName>
</protein>
<evidence type="ECO:0000313" key="16">
    <source>
        <dbReference type="Proteomes" id="UP000015104"/>
    </source>
</evidence>
<sequence length="1463" mass="165639">MKGQNTSWKSYSSCVTINHCLLTFLIGILSINCSHGFVLSFGATEDYQEPSEKYPKIFEDAVTEFLPEDVTIKPSQEKHPSTMNPHSTFHFQSSEESPRTTVHDHTEDVTTTTMSPLLLYHYVEPILTVTPKAPEDNFPISTDYVHTTTAQYRHENRFTEDVTTMKTQESIWISDSSTAGTLTEVDTYTYATKDTPKTPKDNFPGINDGVTPTIHVSDSSTGNIIVMQAPDLIRLPESNHEHTIILSTTTSTTESTAQSQTSYDVLVPASREIDSKTFEPSVDNPWPTVKCDADEFSCHSRRLCIKTHLVCDGINDCDDGSDEFECESATQTISPDLICVNDECPRSYERNPNPPQCTKWDFNNIACKHHKGNVPLIVFSTLNALYENNLPEDRSKIQVDKEIQFDLSGISAFDYENINDTVIYLDRSENKIFAVPFIPILDVIAVQERRVAINGTHGWIHGFAYDWMNNALIWIDDYGIRSKRFLRNFLGNDQPKLYRTLDPSYDWPGAITIDVKKQCIFWTNIGADPNRPFDFPVYIERIDISGEPRTQKIVETNILRPVGLAIDAKNTKVYWIDGLYGTLESVGYDGTNRIILYESLPFMDELISMDIFSNYLYFTDKANSTIQRININNAVKKVDTLVSVPYGPPTWVKIFEPSEQFSTFYLGRLPNLKPWKELDLESPTEITILSFKLYYLLTIFVIFNNFQSIHSFPHIDIAAFLHPHATELPEISTNVLPKHRYSQLTCDESKFSCGDSCIPLAWKCDGALDCKDGSDETGCKGCAKDIDLFACANGRCIPSNFLCDSEDDCGDKSDEVNCKISCPSYKFTCSIGNKCIDKALKCNGITDCPDESDEKECGHECSEKEFRCDDGTCIEKSFRCDQIIDCKDQSDEIGCDTKIHRKDTTHKRPESSVDFMNLFNFLANFGAYSTIERVNTKNGSKMEIVLKANSVSTIGVAISAENVKVYWINGTHGTLVNTMKDHNKSCKCFSSCASKVTINYCLTTFFIIILSVNYSHAFWFWWTGPEPEVPTTEPPEENPKTSTDSGKRSPSEDVIPEPAVENHWPIVNCSFCQFSCHSKRLCIRPHLVCDGINDCDDGSDELPCPNVTSIIDPALDCENGECPRSYERNPGECNCQCLGDSRCAAWVYGDPVCTYRKGEVPLIVFSTLNDLFQADLPENRTEVQVIQRNMGHRNLYAISAFDYRAVEKLLIWFDSIENKIFTGRVNLEQEYLIGIHGRQVVIGGTNKIHAFVYDGMNYALIWIDDYGIRSEKLHETSFIAMNQTKLYRTLDPSYDRPGSITIDVKKQCIFWTNICPNRSNFIERIDISGEPRTQIVETNILLIVGLAIDTKNSRVYWIDGLYGTLESVGYDGTNRIILYESFPFMDELISMDIFTNYLYFTDKANGTIQRININNAVKKVDTLISVPNGPPTWVKIVNPSKRRRKSYVRLLSLFQPKNAIILT</sequence>
<comment type="subcellular location">
    <subcellularLocation>
        <location evidence="1">Membrane</location>
        <topology evidence="1">Single-pass membrane protein</topology>
    </subcellularLocation>
</comment>
<dbReference type="InterPro" id="IPR023415">
    <property type="entry name" value="LDLR_class-A_CS"/>
</dbReference>
<evidence type="ECO:0000256" key="10">
    <source>
        <dbReference type="ARBA" id="ARBA00023170"/>
    </source>
</evidence>
<dbReference type="InterPro" id="IPR011042">
    <property type="entry name" value="6-blade_b-propeller_TolB-like"/>
</dbReference>
<evidence type="ECO:0000256" key="14">
    <source>
        <dbReference type="SAM" id="Phobius"/>
    </source>
</evidence>
<keyword evidence="8 14" id="KW-0472">Membrane</keyword>
<dbReference type="SMART" id="SM00192">
    <property type="entry name" value="LDLa"/>
    <property type="match status" value="6"/>
</dbReference>
<evidence type="ECO:0000256" key="13">
    <source>
        <dbReference type="SAM" id="MobiDB-lite"/>
    </source>
</evidence>
<dbReference type="Proteomes" id="UP000015104">
    <property type="component" value="Unassembled WGS sequence"/>
</dbReference>
<feature type="disulfide bond" evidence="12">
    <location>
        <begin position="880"/>
        <end position="895"/>
    </location>
</feature>
<dbReference type="GO" id="GO:0005041">
    <property type="term" value="F:low-density lipoprotein particle receptor activity"/>
    <property type="evidence" value="ECO:0007669"/>
    <property type="project" value="TreeGrafter"/>
</dbReference>
<reference evidence="16" key="1">
    <citation type="submission" date="2011-08" db="EMBL/GenBank/DDBJ databases">
        <authorList>
            <person name="Rombauts S."/>
        </authorList>
    </citation>
    <scope>NUCLEOTIDE SEQUENCE</scope>
    <source>
        <strain evidence="16">London</strain>
    </source>
</reference>
<keyword evidence="6" id="KW-0677">Repeat</keyword>
<feature type="transmembrane region" description="Helical" evidence="14">
    <location>
        <begin position="21"/>
        <end position="43"/>
    </location>
</feature>
<dbReference type="GO" id="GO:0043235">
    <property type="term" value="C:receptor complex"/>
    <property type="evidence" value="ECO:0007669"/>
    <property type="project" value="TreeGrafter"/>
</dbReference>
<dbReference type="SMART" id="SM00135">
    <property type="entry name" value="LY"/>
    <property type="match status" value="7"/>
</dbReference>
<dbReference type="STRING" id="32264.T1KXL7"/>